<dbReference type="InterPro" id="IPR027417">
    <property type="entry name" value="P-loop_NTPase"/>
</dbReference>
<evidence type="ECO:0000313" key="2">
    <source>
        <dbReference type="Proteomes" id="UP000095598"/>
    </source>
</evidence>
<dbReference type="Gene3D" id="3.40.50.300">
    <property type="entry name" value="P-loop containing nucleotide triphosphate hydrolases"/>
    <property type="match status" value="1"/>
</dbReference>
<proteinExistence type="predicted"/>
<organism evidence="1 2">
    <name type="scientific">Anaerostipes hadrus</name>
    <dbReference type="NCBI Taxonomy" id="649756"/>
    <lineage>
        <taxon>Bacteria</taxon>
        <taxon>Bacillati</taxon>
        <taxon>Bacillota</taxon>
        <taxon>Clostridia</taxon>
        <taxon>Lachnospirales</taxon>
        <taxon>Lachnospiraceae</taxon>
        <taxon>Anaerostipes</taxon>
    </lineage>
</organism>
<dbReference type="Pfam" id="PF13189">
    <property type="entry name" value="Cytidylate_kin2"/>
    <property type="match status" value="1"/>
</dbReference>
<reference evidence="1 2" key="1">
    <citation type="submission" date="2015-09" db="EMBL/GenBank/DDBJ databases">
        <authorList>
            <consortium name="Pathogen Informatics"/>
        </authorList>
    </citation>
    <scope>NUCLEOTIDE SEQUENCE [LARGE SCALE GENOMIC DNA]</scope>
    <source>
        <strain evidence="1 2">2789STDY5608868</strain>
    </source>
</reference>
<accession>A0A174CA93</accession>
<evidence type="ECO:0000313" key="1">
    <source>
        <dbReference type="EMBL" id="CUN06345.1"/>
    </source>
</evidence>
<gene>
    <name evidence="1" type="ORF">ERS852425_02375</name>
</gene>
<sequence>MADEKMIITIGREHGTMGDKVAEKIRRQFELPLYDKAHLLRIVEETDDYDELNAFFNDRKVNSLLYAIAMSENVSSNDVPFGIIKKIIGNTGGVVMDSCGNYLFRERPNTVRIFMHADKNIRIKNLMKYLGISKEQAEKEIETEDSKRYEFHKYYTNEIWGMSNGYELCLDEGILGIDGCVKMILDYLKIRNLI</sequence>
<name>A0A174CA93_ANAHA</name>
<protein>
    <submittedName>
        <fullName evidence="1">Uncharacterized protein</fullName>
    </submittedName>
</protein>
<dbReference type="Proteomes" id="UP000095598">
    <property type="component" value="Unassembled WGS sequence"/>
</dbReference>
<dbReference type="EMBL" id="CYXT01000019">
    <property type="protein sequence ID" value="CUN06345.1"/>
    <property type="molecule type" value="Genomic_DNA"/>
</dbReference>
<dbReference type="RefSeq" id="WP_055232169.1">
    <property type="nucleotide sequence ID" value="NZ_CYXT01000019.1"/>
</dbReference>
<dbReference type="AlphaFoldDB" id="A0A174CA93"/>